<protein>
    <recommendedName>
        <fullName evidence="2 7">peptidylprolyl isomerase</fullName>
        <ecNumber evidence="2 7">5.2.1.8</ecNumber>
    </recommendedName>
</protein>
<dbReference type="Gene3D" id="3.10.50.40">
    <property type="match status" value="3"/>
</dbReference>
<gene>
    <name evidence="11" type="ORF">KC19_8G134800</name>
</gene>
<dbReference type="SUPFAM" id="SSF48452">
    <property type="entry name" value="TPR-like"/>
    <property type="match status" value="1"/>
</dbReference>
<feature type="domain" description="PPIase FKBP-type" evidence="10">
    <location>
        <begin position="173"/>
        <end position="265"/>
    </location>
</feature>
<evidence type="ECO:0000313" key="11">
    <source>
        <dbReference type="EMBL" id="KAG0564730.1"/>
    </source>
</evidence>
<evidence type="ECO:0000313" key="12">
    <source>
        <dbReference type="Proteomes" id="UP000822688"/>
    </source>
</evidence>
<dbReference type="FunFam" id="1.25.40.10:FF:000008">
    <property type="entry name" value="Peptidylprolyl isomerase"/>
    <property type="match status" value="1"/>
</dbReference>
<evidence type="ECO:0000256" key="7">
    <source>
        <dbReference type="PROSITE-ProRule" id="PRU00277"/>
    </source>
</evidence>
<evidence type="ECO:0000256" key="2">
    <source>
        <dbReference type="ARBA" id="ARBA00013194"/>
    </source>
</evidence>
<keyword evidence="4 8" id="KW-0802">TPR repeat</keyword>
<dbReference type="Proteomes" id="UP000822688">
    <property type="component" value="Chromosome 8"/>
</dbReference>
<dbReference type="InterPro" id="IPR019734">
    <property type="entry name" value="TPR_rpt"/>
</dbReference>
<keyword evidence="3" id="KW-0677">Repeat</keyword>
<organism evidence="11 12">
    <name type="scientific">Ceratodon purpureus</name>
    <name type="common">Fire moss</name>
    <name type="synonym">Dicranum purpureum</name>
    <dbReference type="NCBI Taxonomy" id="3225"/>
    <lineage>
        <taxon>Eukaryota</taxon>
        <taxon>Viridiplantae</taxon>
        <taxon>Streptophyta</taxon>
        <taxon>Embryophyta</taxon>
        <taxon>Bryophyta</taxon>
        <taxon>Bryophytina</taxon>
        <taxon>Bryopsida</taxon>
        <taxon>Dicranidae</taxon>
        <taxon>Pseudoditrichales</taxon>
        <taxon>Ditrichaceae</taxon>
        <taxon>Ceratodon</taxon>
    </lineage>
</organism>
<dbReference type="FunFam" id="3.10.50.40:FF:000017">
    <property type="entry name" value="Peptidylprolyl isomerase"/>
    <property type="match status" value="1"/>
</dbReference>
<dbReference type="EC" id="5.2.1.8" evidence="2 7"/>
<dbReference type="InterPro" id="IPR050754">
    <property type="entry name" value="FKBP4/5/8-like"/>
</dbReference>
<dbReference type="InterPro" id="IPR011990">
    <property type="entry name" value="TPR-like_helical_dom_sf"/>
</dbReference>
<dbReference type="PANTHER" id="PTHR46512:SF9">
    <property type="entry name" value="PEPTIDYLPROLYL ISOMERASE"/>
    <property type="match status" value="1"/>
</dbReference>
<proteinExistence type="predicted"/>
<reference evidence="11" key="1">
    <citation type="submission" date="2020-06" db="EMBL/GenBank/DDBJ databases">
        <title>WGS assembly of Ceratodon purpureus strain R40.</title>
        <authorList>
            <person name="Carey S.B."/>
            <person name="Jenkins J."/>
            <person name="Shu S."/>
            <person name="Lovell J.T."/>
            <person name="Sreedasyam A."/>
            <person name="Maumus F."/>
            <person name="Tiley G.P."/>
            <person name="Fernandez-Pozo N."/>
            <person name="Barry K."/>
            <person name="Chen C."/>
            <person name="Wang M."/>
            <person name="Lipzen A."/>
            <person name="Daum C."/>
            <person name="Saski C.A."/>
            <person name="Payton A.C."/>
            <person name="Mcbreen J.C."/>
            <person name="Conrad R.E."/>
            <person name="Kollar L.M."/>
            <person name="Olsson S."/>
            <person name="Huttunen S."/>
            <person name="Landis J.B."/>
            <person name="Wickett N.J."/>
            <person name="Johnson M.G."/>
            <person name="Rensing S.A."/>
            <person name="Grimwood J."/>
            <person name="Schmutz J."/>
            <person name="Mcdaniel S.F."/>
        </authorList>
    </citation>
    <scope>NUCLEOTIDE SEQUENCE</scope>
    <source>
        <strain evidence="11">R40</strain>
    </source>
</reference>
<dbReference type="SUPFAM" id="SSF54534">
    <property type="entry name" value="FKBP-like"/>
    <property type="match status" value="3"/>
</dbReference>
<evidence type="ECO:0000256" key="4">
    <source>
        <dbReference type="ARBA" id="ARBA00022803"/>
    </source>
</evidence>
<sequence>MADDDFELPDAEEVEEAGEEVDYDPPTVGKVQELIPGGGLQKVITTAGDGWESPDIGDEVSVHYTGTLLDGTKFDSSLDRGTPFTFKLGQGQVIKGWDKGVATMKKGEKATFTIAPENAYGESGSPPVIPANATLKFDVQLLSWASVKDICKDGGVIKKVIVEGKKWEHPKDSDEVLVKFEARLQRGRSVVYQTPESGVEFTVNEGFFCPALKEAVKTMLKGEKALLTVKPRYGFGSDGKAPSGDVKAIPAEAVLEIEIELVSWKVVEEVTDDKKVMKKVLTPGEGYEKPNEGSVVKVKYVGKLEDGTVFEKKGHDEELFQFVTDEGQVIEGLDQAVLSMKKKEQALVTIAPEYGFGGEETKRDLASVPANSKLIYEIELVEFVKDKESWELETPEKLENAGKRKEDGNALFKAGNYARAAKRYEKAVKLIEYDSSFDDAQKKQAKALKISCNLNMAACKLKLKDYREVVKLTTKVLELESTNIKALYRRVQAYIELLDLDYAETDIKKALDLDPDNKEVKLEYKRLKQKQVEQNKKEAKLYGNMFARLSKMEAAEKKADPKAAADGPEPMATEA</sequence>
<evidence type="ECO:0000259" key="10">
    <source>
        <dbReference type="PROSITE" id="PS50059"/>
    </source>
</evidence>
<evidence type="ECO:0000256" key="1">
    <source>
        <dbReference type="ARBA" id="ARBA00000971"/>
    </source>
</evidence>
<dbReference type="AlphaFoldDB" id="A0A8T0H088"/>
<evidence type="ECO:0000256" key="9">
    <source>
        <dbReference type="SAM" id="MobiDB-lite"/>
    </source>
</evidence>
<dbReference type="InterPro" id="IPR001179">
    <property type="entry name" value="PPIase_FKBP_dom"/>
</dbReference>
<dbReference type="SMART" id="SM00028">
    <property type="entry name" value="TPR"/>
    <property type="match status" value="3"/>
</dbReference>
<keyword evidence="12" id="KW-1185">Reference proteome</keyword>
<dbReference type="PANTHER" id="PTHR46512">
    <property type="entry name" value="PEPTIDYLPROLYL ISOMERASE"/>
    <property type="match status" value="1"/>
</dbReference>
<dbReference type="PROSITE" id="PS50005">
    <property type="entry name" value="TPR"/>
    <property type="match status" value="1"/>
</dbReference>
<dbReference type="FunFam" id="3.10.50.40:FF:000025">
    <property type="entry name" value="Peptidylprolyl isomerase"/>
    <property type="match status" value="1"/>
</dbReference>
<keyword evidence="5 7" id="KW-0697">Rotamase</keyword>
<evidence type="ECO:0000256" key="8">
    <source>
        <dbReference type="PROSITE-ProRule" id="PRU00339"/>
    </source>
</evidence>
<feature type="region of interest" description="Disordered" evidence="9">
    <location>
        <begin position="1"/>
        <end position="28"/>
    </location>
</feature>
<feature type="compositionally biased region" description="Acidic residues" evidence="9">
    <location>
        <begin position="1"/>
        <end position="23"/>
    </location>
</feature>
<comment type="catalytic activity">
    <reaction evidence="1 7">
        <text>[protein]-peptidylproline (omega=180) = [protein]-peptidylproline (omega=0)</text>
        <dbReference type="Rhea" id="RHEA:16237"/>
        <dbReference type="Rhea" id="RHEA-COMP:10747"/>
        <dbReference type="Rhea" id="RHEA-COMP:10748"/>
        <dbReference type="ChEBI" id="CHEBI:83833"/>
        <dbReference type="ChEBI" id="CHEBI:83834"/>
        <dbReference type="EC" id="5.2.1.8"/>
    </reaction>
</comment>
<name>A0A8T0H088_CERPU</name>
<comment type="caution">
    <text evidence="11">The sequence shown here is derived from an EMBL/GenBank/DDBJ whole genome shotgun (WGS) entry which is preliminary data.</text>
</comment>
<feature type="repeat" description="TPR" evidence="8">
    <location>
        <begin position="484"/>
        <end position="517"/>
    </location>
</feature>
<accession>A0A8T0H088</accession>
<dbReference type="PROSITE" id="PS50059">
    <property type="entry name" value="FKBP_PPIASE"/>
    <property type="match status" value="3"/>
</dbReference>
<dbReference type="GO" id="GO:0003755">
    <property type="term" value="F:peptidyl-prolyl cis-trans isomerase activity"/>
    <property type="evidence" value="ECO:0007669"/>
    <property type="project" value="UniProtKB-KW"/>
</dbReference>
<dbReference type="Gene3D" id="1.25.40.10">
    <property type="entry name" value="Tetratricopeptide repeat domain"/>
    <property type="match status" value="1"/>
</dbReference>
<feature type="domain" description="PPIase FKBP-type" evidence="10">
    <location>
        <begin position="57"/>
        <end position="145"/>
    </location>
</feature>
<evidence type="ECO:0000256" key="6">
    <source>
        <dbReference type="ARBA" id="ARBA00023235"/>
    </source>
</evidence>
<feature type="domain" description="PPIase FKBP-type" evidence="10">
    <location>
        <begin position="293"/>
        <end position="384"/>
    </location>
</feature>
<evidence type="ECO:0000256" key="5">
    <source>
        <dbReference type="ARBA" id="ARBA00023110"/>
    </source>
</evidence>
<dbReference type="Pfam" id="PF00254">
    <property type="entry name" value="FKBP_C"/>
    <property type="match status" value="3"/>
</dbReference>
<dbReference type="EMBL" id="CM026429">
    <property type="protein sequence ID" value="KAG0564730.1"/>
    <property type="molecule type" value="Genomic_DNA"/>
</dbReference>
<dbReference type="InterPro" id="IPR046357">
    <property type="entry name" value="PPIase_dom_sf"/>
</dbReference>
<keyword evidence="6 7" id="KW-0413">Isomerase</keyword>
<evidence type="ECO:0000256" key="3">
    <source>
        <dbReference type="ARBA" id="ARBA00022737"/>
    </source>
</evidence>